<feature type="compositionally biased region" description="Basic residues" evidence="1">
    <location>
        <begin position="1"/>
        <end position="16"/>
    </location>
</feature>
<feature type="region of interest" description="Disordered" evidence="1">
    <location>
        <begin position="1"/>
        <end position="33"/>
    </location>
</feature>
<organism evidence="2 3">
    <name type="scientific">Phytophthora fragariaefolia</name>
    <dbReference type="NCBI Taxonomy" id="1490495"/>
    <lineage>
        <taxon>Eukaryota</taxon>
        <taxon>Sar</taxon>
        <taxon>Stramenopiles</taxon>
        <taxon>Oomycota</taxon>
        <taxon>Peronosporomycetes</taxon>
        <taxon>Peronosporales</taxon>
        <taxon>Peronosporaceae</taxon>
        <taxon>Phytophthora</taxon>
    </lineage>
</organism>
<feature type="region of interest" description="Disordered" evidence="1">
    <location>
        <begin position="99"/>
        <end position="136"/>
    </location>
</feature>
<reference evidence="2" key="1">
    <citation type="submission" date="2023-04" db="EMBL/GenBank/DDBJ databases">
        <title>Phytophthora fragariaefolia NBRC 109709.</title>
        <authorList>
            <person name="Ichikawa N."/>
            <person name="Sato H."/>
            <person name="Tonouchi N."/>
        </authorList>
    </citation>
    <scope>NUCLEOTIDE SEQUENCE</scope>
    <source>
        <strain evidence="2">NBRC 109709</strain>
    </source>
</reference>
<dbReference type="EMBL" id="BSXT01000149">
    <property type="protein sequence ID" value="GMF19248.1"/>
    <property type="molecule type" value="Genomic_DNA"/>
</dbReference>
<gene>
    <name evidence="2" type="ORF">Pfra01_000194700</name>
</gene>
<sequence length="159" mass="17764">MAKKKTAKSKSSRKKIKAPDSETEDRGDLMSDDQLTKAYYKKDLHTFLINDAVMRVLRPKNSGRTPRTCVATGGWIDQTVGHQSTDAPTQRDWNNRRVIRSRSTIRSEAQRDQTVSPKLVRTPGPSGRRARSGTEAIVPVKANKIDTDSGQIDANSRSR</sequence>
<evidence type="ECO:0000313" key="2">
    <source>
        <dbReference type="EMBL" id="GMF19248.1"/>
    </source>
</evidence>
<dbReference type="Proteomes" id="UP001165121">
    <property type="component" value="Unassembled WGS sequence"/>
</dbReference>
<accession>A0A9W6TTY4</accession>
<dbReference type="OrthoDB" id="126157at2759"/>
<evidence type="ECO:0000313" key="3">
    <source>
        <dbReference type="Proteomes" id="UP001165121"/>
    </source>
</evidence>
<name>A0A9W6TTY4_9STRA</name>
<evidence type="ECO:0000256" key="1">
    <source>
        <dbReference type="SAM" id="MobiDB-lite"/>
    </source>
</evidence>
<protein>
    <submittedName>
        <fullName evidence="2">Unnamed protein product</fullName>
    </submittedName>
</protein>
<keyword evidence="3" id="KW-1185">Reference proteome</keyword>
<dbReference type="AlphaFoldDB" id="A0A9W6TTY4"/>
<comment type="caution">
    <text evidence="2">The sequence shown here is derived from an EMBL/GenBank/DDBJ whole genome shotgun (WGS) entry which is preliminary data.</text>
</comment>
<proteinExistence type="predicted"/>
<feature type="compositionally biased region" description="Basic and acidic residues" evidence="1">
    <location>
        <begin position="17"/>
        <end position="29"/>
    </location>
</feature>